<organism evidence="1 2">
    <name type="scientific">Parelaphostrongylus tenuis</name>
    <name type="common">Meningeal worm</name>
    <dbReference type="NCBI Taxonomy" id="148309"/>
    <lineage>
        <taxon>Eukaryota</taxon>
        <taxon>Metazoa</taxon>
        <taxon>Ecdysozoa</taxon>
        <taxon>Nematoda</taxon>
        <taxon>Chromadorea</taxon>
        <taxon>Rhabditida</taxon>
        <taxon>Rhabditina</taxon>
        <taxon>Rhabditomorpha</taxon>
        <taxon>Strongyloidea</taxon>
        <taxon>Metastrongylidae</taxon>
        <taxon>Parelaphostrongylus</taxon>
    </lineage>
</organism>
<proteinExistence type="predicted"/>
<sequence>MPVDGGSTQNELSYDVWNVTEYHQIGQHLTHASPNRKASLMKGCCRNVIRQILKKRSSTSSFKNQITTASQKCSHVGQACAGTFGSVKFD</sequence>
<gene>
    <name evidence="1" type="ORF">KIN20_016097</name>
</gene>
<reference evidence="1" key="1">
    <citation type="submission" date="2021-06" db="EMBL/GenBank/DDBJ databases">
        <title>Parelaphostrongylus tenuis whole genome reference sequence.</title>
        <authorList>
            <person name="Garwood T.J."/>
            <person name="Larsen P.A."/>
            <person name="Fountain-Jones N.M."/>
            <person name="Garbe J.R."/>
            <person name="Macchietto M.G."/>
            <person name="Kania S.A."/>
            <person name="Gerhold R.W."/>
            <person name="Richards J.E."/>
            <person name="Wolf T.M."/>
        </authorList>
    </citation>
    <scope>NUCLEOTIDE SEQUENCE</scope>
    <source>
        <strain evidence="1">MNPRO001-30</strain>
        <tissue evidence="1">Meninges</tissue>
    </source>
</reference>
<evidence type="ECO:0000313" key="2">
    <source>
        <dbReference type="Proteomes" id="UP001196413"/>
    </source>
</evidence>
<name>A0AAD5MFY0_PARTN</name>
<keyword evidence="2" id="KW-1185">Reference proteome</keyword>
<comment type="caution">
    <text evidence="1">The sequence shown here is derived from an EMBL/GenBank/DDBJ whole genome shotgun (WGS) entry which is preliminary data.</text>
</comment>
<protein>
    <submittedName>
        <fullName evidence="1">Uncharacterized protein</fullName>
    </submittedName>
</protein>
<dbReference type="Proteomes" id="UP001196413">
    <property type="component" value="Unassembled WGS sequence"/>
</dbReference>
<accession>A0AAD5MFY0</accession>
<evidence type="ECO:0000313" key="1">
    <source>
        <dbReference type="EMBL" id="KAJ1357840.1"/>
    </source>
</evidence>
<dbReference type="EMBL" id="JAHQIW010003251">
    <property type="protein sequence ID" value="KAJ1357840.1"/>
    <property type="molecule type" value="Genomic_DNA"/>
</dbReference>
<dbReference type="AlphaFoldDB" id="A0AAD5MFY0"/>